<evidence type="ECO:0000256" key="2">
    <source>
        <dbReference type="ARBA" id="ARBA00022475"/>
    </source>
</evidence>
<organism evidence="10 11">
    <name type="scientific">Fructilactobacillus sanfranciscensis</name>
    <name type="common">Lactobacillus sanfranciscensis</name>
    <dbReference type="NCBI Taxonomy" id="1625"/>
    <lineage>
        <taxon>Bacteria</taxon>
        <taxon>Bacillati</taxon>
        <taxon>Bacillota</taxon>
        <taxon>Bacilli</taxon>
        <taxon>Lactobacillales</taxon>
        <taxon>Lactobacillaceae</taxon>
        <taxon>Fructilactobacillus</taxon>
    </lineage>
</organism>
<evidence type="ECO:0000313" key="11">
    <source>
        <dbReference type="Proteomes" id="UP000313312"/>
    </source>
</evidence>
<reference evidence="10 11" key="1">
    <citation type="submission" date="2018-05" db="EMBL/GenBank/DDBJ databases">
        <title>Lactobacillus sanfranciscensis Ah4 draft denome sequence.</title>
        <authorList>
            <person name="Zhang G."/>
        </authorList>
    </citation>
    <scope>NUCLEOTIDE SEQUENCE [LARGE SCALE GENOMIC DNA]</scope>
    <source>
        <strain evidence="10 11">Ah4</strain>
    </source>
</reference>
<dbReference type="GO" id="GO:0022857">
    <property type="term" value="F:transmembrane transporter activity"/>
    <property type="evidence" value="ECO:0007669"/>
    <property type="project" value="TreeGrafter"/>
</dbReference>
<evidence type="ECO:0000313" key="10">
    <source>
        <dbReference type="EMBL" id="TNK90132.1"/>
    </source>
</evidence>
<keyword evidence="5 7" id="KW-0472">Membrane</keyword>
<keyword evidence="4 7" id="KW-1133">Transmembrane helix</keyword>
<keyword evidence="2" id="KW-1003">Cell membrane</keyword>
<evidence type="ECO:0000259" key="8">
    <source>
        <dbReference type="Pfam" id="PF02687"/>
    </source>
</evidence>
<dbReference type="EMBL" id="QFCR01000016">
    <property type="protein sequence ID" value="TNK90132.1"/>
    <property type="molecule type" value="Genomic_DNA"/>
</dbReference>
<keyword evidence="3 7" id="KW-0812">Transmembrane</keyword>
<evidence type="ECO:0000256" key="5">
    <source>
        <dbReference type="ARBA" id="ARBA00023136"/>
    </source>
</evidence>
<accession>A0A5C4TI28</accession>
<feature type="transmembrane region" description="Helical" evidence="7">
    <location>
        <begin position="326"/>
        <end position="351"/>
    </location>
</feature>
<feature type="transmembrane region" description="Helical" evidence="7">
    <location>
        <begin position="267"/>
        <end position="288"/>
    </location>
</feature>
<dbReference type="Proteomes" id="UP000313312">
    <property type="component" value="Unassembled WGS sequence"/>
</dbReference>
<gene>
    <name evidence="10" type="ORF">DID87_05210</name>
</gene>
<evidence type="ECO:0000259" key="9">
    <source>
        <dbReference type="Pfam" id="PF12704"/>
    </source>
</evidence>
<evidence type="ECO:0000256" key="3">
    <source>
        <dbReference type="ARBA" id="ARBA00022692"/>
    </source>
</evidence>
<dbReference type="PANTHER" id="PTHR30572:SF4">
    <property type="entry name" value="ABC TRANSPORTER PERMEASE YTRF"/>
    <property type="match status" value="1"/>
</dbReference>
<name>A0A5C4TI28_FRUSA</name>
<evidence type="ECO:0000256" key="6">
    <source>
        <dbReference type="ARBA" id="ARBA00038076"/>
    </source>
</evidence>
<dbReference type="InterPro" id="IPR025857">
    <property type="entry name" value="MacB_PCD"/>
</dbReference>
<comment type="similarity">
    <text evidence="6">Belongs to the ABC-4 integral membrane protein family.</text>
</comment>
<dbReference type="InterPro" id="IPR050250">
    <property type="entry name" value="Macrolide_Exporter_MacB"/>
</dbReference>
<evidence type="ECO:0000256" key="7">
    <source>
        <dbReference type="SAM" id="Phobius"/>
    </source>
</evidence>
<dbReference type="Pfam" id="PF02687">
    <property type="entry name" value="FtsX"/>
    <property type="match status" value="1"/>
</dbReference>
<sequence>MTGCYMKLKKLKAILLTALKSILSNKARNFLTMFGIIIGIAAVITIMSVGNGLKQKANSFSSLGNADGQISIQSKDLNSDQQPSFSKADIQLVETVPGIKRVKMLNKAFPTPVKVQVGDKSSEQNAIIQNSNHKFTVVSGHPISSDAFELGLNQVLISEQLNQKLKKYNHGRKVVFINQKGFEVDGIFEDGQDSEVLIPQRAYVRDFGSNPNQDLINLYVDKGFNKKATLKAAAKTLQTKSDSKSQVKFAVVDNKASMKFMNKIIDYIAYFIIFVASISLLIAGIGVMNTMYMTISERTQEIGIRRAFGATKNDIRLQFLFESAMLTLLGGFGGILLGEGICYVIGAFAPFKPVTSLQAIGVSVGVSVSIGIVFGIIPANQAARKNLIEIL</sequence>
<evidence type="ECO:0000256" key="4">
    <source>
        <dbReference type="ARBA" id="ARBA00022989"/>
    </source>
</evidence>
<protein>
    <recommendedName>
        <fullName evidence="12">ABC transporter permease</fullName>
    </recommendedName>
</protein>
<proteinExistence type="inferred from homology"/>
<comment type="subcellular location">
    <subcellularLocation>
        <location evidence="1">Cell membrane</location>
        <topology evidence="1">Multi-pass membrane protein</topology>
    </subcellularLocation>
</comment>
<dbReference type="PANTHER" id="PTHR30572">
    <property type="entry name" value="MEMBRANE COMPONENT OF TRANSPORTER-RELATED"/>
    <property type="match status" value="1"/>
</dbReference>
<feature type="domain" description="ABC3 transporter permease C-terminal" evidence="8">
    <location>
        <begin position="273"/>
        <end position="386"/>
    </location>
</feature>
<feature type="domain" description="MacB-like periplasmic core" evidence="9">
    <location>
        <begin position="30"/>
        <end position="232"/>
    </location>
</feature>
<evidence type="ECO:0008006" key="12">
    <source>
        <dbReference type="Google" id="ProtNLM"/>
    </source>
</evidence>
<dbReference type="AlphaFoldDB" id="A0A5C4TI28"/>
<comment type="caution">
    <text evidence="10">The sequence shown here is derived from an EMBL/GenBank/DDBJ whole genome shotgun (WGS) entry which is preliminary data.</text>
</comment>
<feature type="transmembrane region" description="Helical" evidence="7">
    <location>
        <begin position="357"/>
        <end position="377"/>
    </location>
</feature>
<evidence type="ECO:0000256" key="1">
    <source>
        <dbReference type="ARBA" id="ARBA00004651"/>
    </source>
</evidence>
<dbReference type="Pfam" id="PF12704">
    <property type="entry name" value="MacB_PCD"/>
    <property type="match status" value="1"/>
</dbReference>
<dbReference type="GO" id="GO:0005886">
    <property type="term" value="C:plasma membrane"/>
    <property type="evidence" value="ECO:0007669"/>
    <property type="project" value="UniProtKB-SubCell"/>
</dbReference>
<dbReference type="InterPro" id="IPR003838">
    <property type="entry name" value="ABC3_permease_C"/>
</dbReference>
<feature type="transmembrane region" description="Helical" evidence="7">
    <location>
        <begin position="30"/>
        <end position="50"/>
    </location>
</feature>